<dbReference type="PROSITE" id="PS50191">
    <property type="entry name" value="CRAL_TRIO"/>
    <property type="match status" value="1"/>
</dbReference>
<dbReference type="Pfam" id="PF00650">
    <property type="entry name" value="CRAL_TRIO"/>
    <property type="match status" value="1"/>
</dbReference>
<dbReference type="InterPro" id="IPR001251">
    <property type="entry name" value="CRAL-TRIO_dom"/>
</dbReference>
<organism evidence="3 4">
    <name type="scientific">Dendrobium thyrsiflorum</name>
    <name type="common">Pinecone-like raceme dendrobium</name>
    <name type="synonym">Orchid</name>
    <dbReference type="NCBI Taxonomy" id="117978"/>
    <lineage>
        <taxon>Eukaryota</taxon>
        <taxon>Viridiplantae</taxon>
        <taxon>Streptophyta</taxon>
        <taxon>Embryophyta</taxon>
        <taxon>Tracheophyta</taxon>
        <taxon>Spermatophyta</taxon>
        <taxon>Magnoliopsida</taxon>
        <taxon>Liliopsida</taxon>
        <taxon>Asparagales</taxon>
        <taxon>Orchidaceae</taxon>
        <taxon>Epidendroideae</taxon>
        <taxon>Malaxideae</taxon>
        <taxon>Dendrobiinae</taxon>
        <taxon>Dendrobium</taxon>
    </lineage>
</organism>
<evidence type="ECO:0000259" key="2">
    <source>
        <dbReference type="PROSITE" id="PS50191"/>
    </source>
</evidence>
<protein>
    <recommendedName>
        <fullName evidence="2">CRAL-TRIO domain-containing protein</fullName>
    </recommendedName>
</protein>
<keyword evidence="4" id="KW-1185">Reference proteome</keyword>
<accession>A0ABD0W5P5</accession>
<sequence length="97" mass="11435">MGSKKKKKKKRREEGKEGRNSSSTTNHYPERLGKVFLIHVPSLFMRARKIVYPYIDKNTRNKFIFVEDKNLRGSLLEDIDEDQLLEIYGGKLKLMPH</sequence>
<feature type="domain" description="CRAL-TRIO" evidence="2">
    <location>
        <begin position="1"/>
        <end position="96"/>
    </location>
</feature>
<comment type="caution">
    <text evidence="3">The sequence shown here is derived from an EMBL/GenBank/DDBJ whole genome shotgun (WGS) entry which is preliminary data.</text>
</comment>
<dbReference type="SUPFAM" id="SSF52087">
    <property type="entry name" value="CRAL/TRIO domain"/>
    <property type="match status" value="1"/>
</dbReference>
<dbReference type="Proteomes" id="UP001552299">
    <property type="component" value="Unassembled WGS sequence"/>
</dbReference>
<reference evidence="3 4" key="1">
    <citation type="journal article" date="2024" name="Plant Biotechnol. J.">
        <title>Dendrobium thyrsiflorum genome and its molecular insights into genes involved in important horticultural traits.</title>
        <authorList>
            <person name="Chen B."/>
            <person name="Wang J.Y."/>
            <person name="Zheng P.J."/>
            <person name="Li K.L."/>
            <person name="Liang Y.M."/>
            <person name="Chen X.F."/>
            <person name="Zhang C."/>
            <person name="Zhao X."/>
            <person name="He X."/>
            <person name="Zhang G.Q."/>
            <person name="Liu Z.J."/>
            <person name="Xu Q."/>
        </authorList>
    </citation>
    <scope>NUCLEOTIDE SEQUENCE [LARGE SCALE GENOMIC DNA]</scope>
    <source>
        <strain evidence="3">GZMU011</strain>
    </source>
</reference>
<dbReference type="PANTHER" id="PTHR46277:SF3">
    <property type="entry name" value="BINDING PROTEIN, PUTATIVE-RELATED"/>
    <property type="match status" value="1"/>
</dbReference>
<evidence type="ECO:0000313" key="4">
    <source>
        <dbReference type="Proteomes" id="UP001552299"/>
    </source>
</evidence>
<name>A0ABD0W5P5_DENTH</name>
<dbReference type="CDD" id="cd00170">
    <property type="entry name" value="SEC14"/>
    <property type="match status" value="1"/>
</dbReference>
<dbReference type="EMBL" id="JANQDX010000001">
    <property type="protein sequence ID" value="KAL0928371.1"/>
    <property type="molecule type" value="Genomic_DNA"/>
</dbReference>
<proteinExistence type="predicted"/>
<feature type="region of interest" description="Disordered" evidence="1">
    <location>
        <begin position="1"/>
        <end position="27"/>
    </location>
</feature>
<dbReference type="AlphaFoldDB" id="A0ABD0W5P5"/>
<dbReference type="PANTHER" id="PTHR46277">
    <property type="entry name" value="OS03G0850700 PROTEIN"/>
    <property type="match status" value="1"/>
</dbReference>
<gene>
    <name evidence="3" type="ORF">M5K25_000247</name>
</gene>
<evidence type="ECO:0000313" key="3">
    <source>
        <dbReference type="EMBL" id="KAL0928371.1"/>
    </source>
</evidence>
<dbReference type="Gene3D" id="3.40.525.10">
    <property type="entry name" value="CRAL-TRIO lipid binding domain"/>
    <property type="match status" value="1"/>
</dbReference>
<evidence type="ECO:0000256" key="1">
    <source>
        <dbReference type="SAM" id="MobiDB-lite"/>
    </source>
</evidence>
<feature type="compositionally biased region" description="Basic residues" evidence="1">
    <location>
        <begin position="1"/>
        <end position="11"/>
    </location>
</feature>
<dbReference type="InterPro" id="IPR036865">
    <property type="entry name" value="CRAL-TRIO_dom_sf"/>
</dbReference>